<protein>
    <submittedName>
        <fullName evidence="1">Uncharacterized protein</fullName>
    </submittedName>
</protein>
<name>A0A9N8RY00_9BURK</name>
<sequence length="78" mass="8504">MNPDPALASAEPGDSVVPVAPVSGDILEDIERKKRMRLSDSLALGFARLFGLEPFLADTVNPQPANPNDQTIRFDLER</sequence>
<accession>A0A9N8RY00</accession>
<dbReference type="Proteomes" id="UP000789704">
    <property type="component" value="Unassembled WGS sequence"/>
</dbReference>
<proteinExistence type="predicted"/>
<organism evidence="1 2">
    <name type="scientific">Paraburkholderia saeva</name>
    <dbReference type="NCBI Taxonomy" id="2777537"/>
    <lineage>
        <taxon>Bacteria</taxon>
        <taxon>Pseudomonadati</taxon>
        <taxon>Pseudomonadota</taxon>
        <taxon>Betaproteobacteria</taxon>
        <taxon>Burkholderiales</taxon>
        <taxon>Burkholderiaceae</taxon>
        <taxon>Paraburkholderia</taxon>
    </lineage>
</organism>
<comment type="caution">
    <text evidence="1">The sequence shown here is derived from an EMBL/GenBank/DDBJ whole genome shotgun (WGS) entry which is preliminary data.</text>
</comment>
<reference evidence="1" key="1">
    <citation type="submission" date="2021-04" db="EMBL/GenBank/DDBJ databases">
        <authorList>
            <person name="Vanwijnsberghe S."/>
        </authorList>
    </citation>
    <scope>NUCLEOTIDE SEQUENCE</scope>
    <source>
        <strain evidence="1">LMG 31841</strain>
    </source>
</reference>
<dbReference type="AlphaFoldDB" id="A0A9N8RY00"/>
<keyword evidence="2" id="KW-1185">Reference proteome</keyword>
<evidence type="ECO:0000313" key="1">
    <source>
        <dbReference type="EMBL" id="CAG4903415.1"/>
    </source>
</evidence>
<dbReference type="EMBL" id="CAJQZC010000005">
    <property type="protein sequence ID" value="CAG4903415.1"/>
    <property type="molecule type" value="Genomic_DNA"/>
</dbReference>
<evidence type="ECO:0000313" key="2">
    <source>
        <dbReference type="Proteomes" id="UP000789704"/>
    </source>
</evidence>
<gene>
    <name evidence="1" type="ORF">LMG31841_03231</name>
</gene>